<dbReference type="EMBL" id="MUYU01000026">
    <property type="protein sequence ID" value="OOS22635.1"/>
    <property type="molecule type" value="Genomic_DNA"/>
</dbReference>
<evidence type="ECO:0000313" key="2">
    <source>
        <dbReference type="EMBL" id="OOS22635.1"/>
    </source>
</evidence>
<protein>
    <recommendedName>
        <fullName evidence="4">DUF4230 domain-containing protein</fullName>
    </recommendedName>
</protein>
<name>A0A1T0CJY1_9GAMM</name>
<keyword evidence="1" id="KW-0472">Membrane</keyword>
<keyword evidence="3" id="KW-1185">Reference proteome</keyword>
<dbReference type="STRING" id="470453.B0680_09270"/>
<comment type="caution">
    <text evidence="2">The sequence shown here is derived from an EMBL/GenBank/DDBJ whole genome shotgun (WGS) entry which is preliminary data.</text>
</comment>
<dbReference type="Pfam" id="PF14014">
    <property type="entry name" value="DUF4230"/>
    <property type="match status" value="1"/>
</dbReference>
<sequence>MKISQNRQVVNALFSVVFVMVLVAVLAMAGFWLMNKSDNYVSTITKDGIVTEIQTLSRLQTVAYSVDTIVTADKAGTWQNLWQDKQKGLFIIKGRVLAGVDLSGISAEMVQLSQTKNDKGETVDVVHITLPPSQVFEVFLDDIEVYDWQTGLFGTVAGDPKLFAQVQADAKAEVLAKACQGDVLNLAMTSAAEQIKGLFMLTGSVVEVTTQGTGACQLVAKP</sequence>
<dbReference type="OrthoDB" id="154626at2"/>
<keyword evidence="1" id="KW-0812">Transmembrane</keyword>
<evidence type="ECO:0000256" key="1">
    <source>
        <dbReference type="SAM" id="Phobius"/>
    </source>
</evidence>
<organism evidence="2 3">
    <name type="scientific">Moraxella pluranimalium</name>
    <dbReference type="NCBI Taxonomy" id="470453"/>
    <lineage>
        <taxon>Bacteria</taxon>
        <taxon>Pseudomonadati</taxon>
        <taxon>Pseudomonadota</taxon>
        <taxon>Gammaproteobacteria</taxon>
        <taxon>Moraxellales</taxon>
        <taxon>Moraxellaceae</taxon>
        <taxon>Moraxella</taxon>
    </lineage>
</organism>
<feature type="transmembrane region" description="Helical" evidence="1">
    <location>
        <begin position="12"/>
        <end position="34"/>
    </location>
</feature>
<gene>
    <name evidence="2" type="ORF">B0680_09270</name>
</gene>
<dbReference type="RefSeq" id="WP_078254815.1">
    <property type="nucleotide sequence ID" value="NZ_MUYU01000026.1"/>
</dbReference>
<evidence type="ECO:0008006" key="4">
    <source>
        <dbReference type="Google" id="ProtNLM"/>
    </source>
</evidence>
<dbReference type="Proteomes" id="UP000189800">
    <property type="component" value="Unassembled WGS sequence"/>
</dbReference>
<keyword evidence="1" id="KW-1133">Transmembrane helix</keyword>
<reference evidence="2 3" key="1">
    <citation type="submission" date="2017-02" db="EMBL/GenBank/DDBJ databases">
        <title>Draft genome sequence of Moraxella pluranimalium CCUG 54913T type strain.</title>
        <authorList>
            <person name="Salva-Serra F."/>
            <person name="Engstrom-Jakobsson H."/>
            <person name="Thorell K."/>
            <person name="Jaen-Luchoro D."/>
            <person name="Gonzales-Siles L."/>
            <person name="Karlsson R."/>
            <person name="Yazdan S."/>
            <person name="Boulund F."/>
            <person name="Johnning A."/>
            <person name="Engstrand L."/>
            <person name="Kristiansson E."/>
            <person name="Moore E."/>
        </authorList>
    </citation>
    <scope>NUCLEOTIDE SEQUENCE [LARGE SCALE GENOMIC DNA]</scope>
    <source>
        <strain evidence="2 3">CCUG 54913</strain>
    </source>
</reference>
<accession>A0A1T0CJY1</accession>
<dbReference type="AlphaFoldDB" id="A0A1T0CJY1"/>
<evidence type="ECO:0000313" key="3">
    <source>
        <dbReference type="Proteomes" id="UP000189800"/>
    </source>
</evidence>
<proteinExistence type="predicted"/>
<dbReference type="InterPro" id="IPR025324">
    <property type="entry name" value="DUF4230"/>
</dbReference>